<keyword evidence="5" id="KW-0572">Peptidoglycan-anchor</keyword>
<dbReference type="InterPro" id="IPR019931">
    <property type="entry name" value="LPXTG_anchor"/>
</dbReference>
<dbReference type="InterPro" id="IPR041171">
    <property type="entry name" value="SDR_Ig"/>
</dbReference>
<keyword evidence="2" id="KW-0134">Cell wall</keyword>
<evidence type="ECO:0000256" key="6">
    <source>
        <dbReference type="SAM" id="MobiDB-lite"/>
    </source>
</evidence>
<dbReference type="EMBL" id="PDKZ01000001">
    <property type="protein sequence ID" value="PHH44290.1"/>
    <property type="molecule type" value="Genomic_DNA"/>
</dbReference>
<dbReference type="Pfam" id="PF05737">
    <property type="entry name" value="Collagen_bind"/>
    <property type="match status" value="1"/>
</dbReference>
<dbReference type="RefSeq" id="WP_098963750.1">
    <property type="nucleotide sequence ID" value="NZ_PDKZ01000001.1"/>
</dbReference>
<dbReference type="Pfam" id="PF17961">
    <property type="entry name" value="Big_8"/>
    <property type="match status" value="1"/>
</dbReference>
<dbReference type="AlphaFoldDB" id="A0A2C5WHY9"/>
<reference evidence="10" key="1">
    <citation type="submission" date="2017-10" db="EMBL/GenBank/DDBJ databases">
        <title>FDA dAtabase for Regulatory Grade micrObial Sequences (FDA-ARGOS): Supporting development and validation of Infectious Disease Dx tests.</title>
        <authorList>
            <person name="Goldberg B."/>
            <person name="Campos J."/>
            <person name="Tallon L."/>
            <person name="Sadzewicz L."/>
            <person name="Ott S."/>
            <person name="Zhao X."/>
            <person name="Nagaraj S."/>
            <person name="Vavikolanu K."/>
            <person name="Aluvathingal J."/>
            <person name="Nadendla S."/>
            <person name="Geyer C."/>
            <person name="Sichtig H."/>
        </authorList>
    </citation>
    <scope>NUCLEOTIDE SEQUENCE [LARGE SCALE GENOMIC DNA]</scope>
    <source>
        <strain evidence="10">FDAARGOS_376</strain>
    </source>
</reference>
<evidence type="ECO:0000313" key="10">
    <source>
        <dbReference type="Proteomes" id="UP000222460"/>
    </source>
</evidence>
<feature type="region of interest" description="Disordered" evidence="6">
    <location>
        <begin position="98"/>
        <end position="118"/>
    </location>
</feature>
<dbReference type="GO" id="GO:0005518">
    <property type="term" value="F:collagen binding"/>
    <property type="evidence" value="ECO:0007669"/>
    <property type="project" value="InterPro"/>
</dbReference>
<gene>
    <name evidence="9" type="ORF">CRX57_00050</name>
</gene>
<dbReference type="Gene3D" id="2.60.40.740">
    <property type="match status" value="1"/>
</dbReference>
<feature type="domain" description="Gram-positive cocci surface proteins LPxTG" evidence="8">
    <location>
        <begin position="597"/>
        <end position="635"/>
    </location>
</feature>
<organism evidence="9 10">
    <name type="scientific">Pseudomonas putida</name>
    <name type="common">Arthrobacter siderocapsulatus</name>
    <dbReference type="NCBI Taxonomy" id="303"/>
    <lineage>
        <taxon>Bacteria</taxon>
        <taxon>Pseudomonadati</taxon>
        <taxon>Pseudomonadota</taxon>
        <taxon>Gammaproteobacteria</taxon>
        <taxon>Pseudomonadales</taxon>
        <taxon>Pseudomonadaceae</taxon>
        <taxon>Pseudomonas</taxon>
    </lineage>
</organism>
<protein>
    <recommendedName>
        <fullName evidence="8">Gram-positive cocci surface proteins LPxTG domain-containing protein</fullName>
    </recommendedName>
</protein>
<dbReference type="NCBIfam" id="NF043031">
    <property type="entry name" value="SIALI-17"/>
    <property type="match status" value="5"/>
</dbReference>
<feature type="region of interest" description="Disordered" evidence="6">
    <location>
        <begin position="368"/>
        <end position="411"/>
    </location>
</feature>
<dbReference type="Gene3D" id="2.60.40.1280">
    <property type="match status" value="1"/>
</dbReference>
<evidence type="ECO:0000256" key="7">
    <source>
        <dbReference type="SAM" id="SignalP"/>
    </source>
</evidence>
<evidence type="ECO:0000256" key="2">
    <source>
        <dbReference type="ARBA" id="ARBA00022512"/>
    </source>
</evidence>
<feature type="compositionally biased region" description="Low complexity" evidence="6">
    <location>
        <begin position="98"/>
        <end position="116"/>
    </location>
</feature>
<feature type="compositionally biased region" description="Polar residues" evidence="6">
    <location>
        <begin position="368"/>
        <end position="381"/>
    </location>
</feature>
<feature type="compositionally biased region" description="Basic and acidic residues" evidence="6">
    <location>
        <begin position="400"/>
        <end position="411"/>
    </location>
</feature>
<evidence type="ECO:0000256" key="1">
    <source>
        <dbReference type="ARBA" id="ARBA00004168"/>
    </source>
</evidence>
<dbReference type="SUPFAM" id="SSF49401">
    <property type="entry name" value="Bacterial adhesins"/>
    <property type="match status" value="2"/>
</dbReference>
<dbReference type="InterPro" id="IPR008456">
    <property type="entry name" value="Collagen-bd_dom"/>
</dbReference>
<keyword evidence="4 7" id="KW-0732">Signal</keyword>
<dbReference type="Pfam" id="PF00746">
    <property type="entry name" value="Gram_pos_anchor"/>
    <property type="match status" value="1"/>
</dbReference>
<dbReference type="Proteomes" id="UP000222460">
    <property type="component" value="Unassembled WGS sequence"/>
</dbReference>
<dbReference type="InterPro" id="IPR008966">
    <property type="entry name" value="Adhesion_dom_sf"/>
</dbReference>
<evidence type="ECO:0000256" key="4">
    <source>
        <dbReference type="ARBA" id="ARBA00022729"/>
    </source>
</evidence>
<dbReference type="InterPro" id="IPR011252">
    <property type="entry name" value="Fibrogen-bd_dom1"/>
</dbReference>
<sequence>MKSFNTQTVTKPSFTQSKAYGLCGTIALATALLIGAGAVSADETAQPVADTQPTAANVYTADNAGNVTVTPSETVAPVAETPVFTPPAPVESQPIAEAPATTTEAAQPAETPAAPTSVVKEGDTITVNNPEVDVTFPNGTGKYSPFEVEYKDIEFPDSMVINEGDKVVTELPKEIGLQTSFDFDVYNNNDVIGKANADAQARKITTTFNNYFTEHPLNKKMSLKFDAKWLDIVEPGKPITVNFNGTVKTFEIADGNPIPTDELLSKWGWQDKNDPQIINWTLRLNTARQVLNNAVLSDTWSNNQQFVDGSQNIYFVKDPLDWTVIDHSAKDYLESWNVRADGFDAKFKEFNRIMYIGYQTRLKTAVKDSTNPTNKATLTADSSTSNSSSKVQLVGGRGDASGENKPEPTFEIPREAPKVDIPEFQGGIPGIPEVRELPEYTEPIGTVPNDAPVLDKPEWNGGTVPFDAPQYDKPEWNGGVVPNDAPVYDKPSIDINDIPLMPPAPVVEIPEWNGGTTPFDAPSIDKPEWSGGVVPFDAPVLDLPELEIPEEPVEPKKVPNKPVDAPKTKEVEITEVVYKNDSEPKEVENTTIYGGALPNTGEKEGIASTLGLVVIAAGITGLTLGFKKRDEEKGE</sequence>
<evidence type="ECO:0000259" key="8">
    <source>
        <dbReference type="PROSITE" id="PS50847"/>
    </source>
</evidence>
<proteinExistence type="predicted"/>
<evidence type="ECO:0000313" key="9">
    <source>
        <dbReference type="EMBL" id="PHH44290.1"/>
    </source>
</evidence>
<comment type="caution">
    <text evidence="9">The sequence shown here is derived from an EMBL/GenBank/DDBJ whole genome shotgun (WGS) entry which is preliminary data.</text>
</comment>
<feature type="signal peptide" evidence="7">
    <location>
        <begin position="1"/>
        <end position="41"/>
    </location>
</feature>
<name>A0A2C5WHY9_PSEPU</name>
<keyword evidence="3" id="KW-0964">Secreted</keyword>
<dbReference type="NCBIfam" id="TIGR01167">
    <property type="entry name" value="LPXTG_anchor"/>
    <property type="match status" value="1"/>
</dbReference>
<feature type="chain" id="PRO_5012225807" description="Gram-positive cocci surface proteins LPxTG domain-containing protein" evidence="7">
    <location>
        <begin position="42"/>
        <end position="635"/>
    </location>
</feature>
<dbReference type="InterPro" id="IPR049964">
    <property type="entry name" value="NanA_rpt"/>
</dbReference>
<dbReference type="GO" id="GO:0007155">
    <property type="term" value="P:cell adhesion"/>
    <property type="evidence" value="ECO:0007669"/>
    <property type="project" value="InterPro"/>
</dbReference>
<dbReference type="PROSITE" id="PS50847">
    <property type="entry name" value="GRAM_POS_ANCHORING"/>
    <property type="match status" value="1"/>
</dbReference>
<accession>A0A2C5WHY9</accession>
<comment type="subcellular location">
    <subcellularLocation>
        <location evidence="1">Secreted</location>
        <location evidence="1">Cell wall</location>
        <topology evidence="1">Peptidoglycan-anchor</topology>
    </subcellularLocation>
</comment>
<evidence type="ECO:0000256" key="5">
    <source>
        <dbReference type="ARBA" id="ARBA00023088"/>
    </source>
</evidence>
<evidence type="ECO:0000256" key="3">
    <source>
        <dbReference type="ARBA" id="ARBA00022525"/>
    </source>
</evidence>